<comment type="caution">
    <text evidence="2">The sequence shown here is derived from an EMBL/GenBank/DDBJ whole genome shotgun (WGS) entry which is preliminary data.</text>
</comment>
<organism evidence="2 3">
    <name type="scientific">Microbulbifer okhotskensis</name>
    <dbReference type="NCBI Taxonomy" id="2926617"/>
    <lineage>
        <taxon>Bacteria</taxon>
        <taxon>Pseudomonadati</taxon>
        <taxon>Pseudomonadota</taxon>
        <taxon>Gammaproteobacteria</taxon>
        <taxon>Cellvibrionales</taxon>
        <taxon>Microbulbiferaceae</taxon>
        <taxon>Microbulbifer</taxon>
    </lineage>
</organism>
<dbReference type="EMBL" id="JALBWM010000218">
    <property type="protein sequence ID" value="MCO1336863.1"/>
    <property type="molecule type" value="Genomic_DNA"/>
</dbReference>
<accession>A0A9X2EVT1</accession>
<reference evidence="2" key="1">
    <citation type="journal article" date="2022" name="Arch. Microbiol.">
        <title>Microbulbifer okhotskensis sp. nov., isolated from a deep bottom sediment of the Okhotsk Sea.</title>
        <authorList>
            <person name="Romanenko L."/>
            <person name="Kurilenko V."/>
            <person name="Otstavnykh N."/>
            <person name="Velansky P."/>
            <person name="Isaeva M."/>
            <person name="Mikhailov V."/>
        </authorList>
    </citation>
    <scope>NUCLEOTIDE SEQUENCE</scope>
    <source>
        <strain evidence="2">OS29</strain>
    </source>
</reference>
<name>A0A9X2EVT1_9GAMM</name>
<dbReference type="RefSeq" id="WP_252472862.1">
    <property type="nucleotide sequence ID" value="NZ_JALBWM010000218.1"/>
</dbReference>
<gene>
    <name evidence="2" type="ORF">MO867_21275</name>
</gene>
<feature type="chain" id="PRO_5040893798" evidence="1">
    <location>
        <begin position="24"/>
        <end position="296"/>
    </location>
</feature>
<keyword evidence="2" id="KW-0645">Protease</keyword>
<keyword evidence="3" id="KW-1185">Reference proteome</keyword>
<dbReference type="InterPro" id="IPR021109">
    <property type="entry name" value="Peptidase_aspartic_dom_sf"/>
</dbReference>
<protein>
    <submittedName>
        <fullName evidence="2">Aspartyl protease family protein</fullName>
    </submittedName>
</protein>
<dbReference type="GO" id="GO:0006508">
    <property type="term" value="P:proteolysis"/>
    <property type="evidence" value="ECO:0007669"/>
    <property type="project" value="UniProtKB-KW"/>
</dbReference>
<dbReference type="PROSITE" id="PS51257">
    <property type="entry name" value="PROKAR_LIPOPROTEIN"/>
    <property type="match status" value="1"/>
</dbReference>
<dbReference type="Pfam" id="PF13650">
    <property type="entry name" value="Asp_protease_2"/>
    <property type="match status" value="1"/>
</dbReference>
<evidence type="ECO:0000313" key="2">
    <source>
        <dbReference type="EMBL" id="MCO1336863.1"/>
    </source>
</evidence>
<feature type="signal peptide" evidence="1">
    <location>
        <begin position="1"/>
        <end position="23"/>
    </location>
</feature>
<dbReference type="AlphaFoldDB" id="A0A9X2EVT1"/>
<dbReference type="SUPFAM" id="SSF50630">
    <property type="entry name" value="Acid proteases"/>
    <property type="match status" value="2"/>
</dbReference>
<evidence type="ECO:0000256" key="1">
    <source>
        <dbReference type="SAM" id="SignalP"/>
    </source>
</evidence>
<proteinExistence type="predicted"/>
<keyword evidence="2" id="KW-0378">Hydrolase</keyword>
<dbReference type="Proteomes" id="UP001139028">
    <property type="component" value="Unassembled WGS sequence"/>
</dbReference>
<dbReference type="GO" id="GO:0008233">
    <property type="term" value="F:peptidase activity"/>
    <property type="evidence" value="ECO:0007669"/>
    <property type="project" value="UniProtKB-KW"/>
</dbReference>
<sequence>MKHTLFSLVVLGLASGCANTANGAEAEFSSTPMMISPSGHVYVYADIQGIKDYPLIVDTGTESGVLPESILNILKIPEKSLISREIPTTTGNAEMLTAYLKETSISGKVASDLEYIFYDMPKSLLLTNGLEPGILGHNYLRNFCVEFDFTNSTFNLAEGGCSTDKSYGLRAVPFIIENKQIKTTASFSGIKAEVHLDTGGRYTLMNNALFEQLNHLKMGEERNVSGATGNKMTVKEIQNLSYELGRHKIQEKSIYVGDMPIFEELGYKDTPFLNLGIDYFKSGKLVIDYQNRNIYF</sequence>
<dbReference type="Gene3D" id="2.40.70.10">
    <property type="entry name" value="Acid Proteases"/>
    <property type="match status" value="2"/>
</dbReference>
<evidence type="ECO:0000313" key="3">
    <source>
        <dbReference type="Proteomes" id="UP001139028"/>
    </source>
</evidence>
<keyword evidence="1" id="KW-0732">Signal</keyword>